<feature type="domain" description="Actin-like protein N-terminal" evidence="1">
    <location>
        <begin position="8"/>
        <end position="170"/>
    </location>
</feature>
<dbReference type="Gene3D" id="3.30.420.40">
    <property type="match status" value="2"/>
</dbReference>
<dbReference type="InterPro" id="IPR043129">
    <property type="entry name" value="ATPase_NBD"/>
</dbReference>
<dbReference type="CDD" id="cd24025">
    <property type="entry name" value="ASKHA_NBD_ParM_pCBH-like"/>
    <property type="match status" value="1"/>
</dbReference>
<evidence type="ECO:0000259" key="1">
    <source>
        <dbReference type="Pfam" id="PF17989"/>
    </source>
</evidence>
<gene>
    <name evidence="3" type="ORF">H0266_18550</name>
</gene>
<feature type="domain" description="Actin homologue MreB-like C-terminal" evidence="2">
    <location>
        <begin position="198"/>
        <end position="324"/>
    </location>
</feature>
<dbReference type="EMBL" id="JACEFG010000005">
    <property type="protein sequence ID" value="MBA2176884.1"/>
    <property type="molecule type" value="Genomic_DNA"/>
</dbReference>
<evidence type="ECO:0000313" key="3">
    <source>
        <dbReference type="EMBL" id="MBA2176884.1"/>
    </source>
</evidence>
<keyword evidence="4" id="KW-1185">Reference proteome</keyword>
<proteinExistence type="predicted"/>
<comment type="caution">
    <text evidence="3">The sequence shown here is derived from an EMBL/GenBank/DDBJ whole genome shotgun (WGS) entry which is preliminary data.</text>
</comment>
<organism evidence="3 4">
    <name type="scientific">Halobacillus locisalis</name>
    <dbReference type="NCBI Taxonomy" id="220753"/>
    <lineage>
        <taxon>Bacteria</taxon>
        <taxon>Bacillati</taxon>
        <taxon>Bacillota</taxon>
        <taxon>Bacilli</taxon>
        <taxon>Bacillales</taxon>
        <taxon>Bacillaceae</taxon>
        <taxon>Halobacillus</taxon>
    </lineage>
</organism>
<dbReference type="RefSeq" id="WP_181473945.1">
    <property type="nucleotide sequence ID" value="NZ_JACEFG010000005.1"/>
</dbReference>
<protein>
    <submittedName>
        <fullName evidence="3">ParM/StbA family protein</fullName>
    </submittedName>
</protein>
<dbReference type="Pfam" id="PF17989">
    <property type="entry name" value="ALP_N"/>
    <property type="match status" value="1"/>
</dbReference>
<accession>A0A838CYB5</accession>
<dbReference type="InterPro" id="IPR040607">
    <property type="entry name" value="ALP_N"/>
</dbReference>
<dbReference type="AlphaFoldDB" id="A0A838CYB5"/>
<name>A0A838CYB5_9BACI</name>
<evidence type="ECO:0000259" key="2">
    <source>
        <dbReference type="Pfam" id="PF21522"/>
    </source>
</evidence>
<dbReference type="SUPFAM" id="SSF53067">
    <property type="entry name" value="Actin-like ATPase domain"/>
    <property type="match status" value="2"/>
</dbReference>
<sequence>MTKREMVAVDVGYGYVKAIASNGNRVLFPAVVGSGRDRALANFMNQDATSNEVTMDLDELHVKIAEKHYYIGEMAIKNSSDASRVFEKERYKHEYTNILMNVAIHLVADADTEEVILFTGLPLNYYKDQKEAFQNKLEEPKPAIEWMNGNTFEGNRHINIHQAKVFPQGMSAIWAALMNHDGKSFNAELMQEGNQIAVIDIGFRTTDVCVIEMKAGGAFSTLFPLSDTIDQGVVNLYSNIRLAYQNKTGGSTISDAKINRILKQKNINYKGKRFDMANEVEASFESVNNSIVDEIKKLWKEESDTFDQIFVVGGGGSLFFEHLQKSFDDRLKQIVDSQYANPIGYYRIGKLLMGELTSRRIAQ</sequence>
<dbReference type="InterPro" id="IPR049067">
    <property type="entry name" value="MreB-like_C"/>
</dbReference>
<evidence type="ECO:0000313" key="4">
    <source>
        <dbReference type="Proteomes" id="UP000571017"/>
    </source>
</evidence>
<reference evidence="3 4" key="1">
    <citation type="journal article" date="2004" name="Extremophiles">
        <title>Halobacillus locisalis sp. nov., a halophilic bacterium isolated from a marine solar saltern of the Yellow Sea in Korea.</title>
        <authorList>
            <person name="Yoon J.H."/>
            <person name="Kang K.H."/>
            <person name="Oh T.K."/>
            <person name="Park Y.H."/>
        </authorList>
    </citation>
    <scope>NUCLEOTIDE SEQUENCE [LARGE SCALE GENOMIC DNA]</scope>
    <source>
        <strain evidence="3 4">KCTC 3788</strain>
    </source>
</reference>
<dbReference type="Proteomes" id="UP000571017">
    <property type="component" value="Unassembled WGS sequence"/>
</dbReference>
<dbReference type="Pfam" id="PF21522">
    <property type="entry name" value="MreB-like_C"/>
    <property type="match status" value="1"/>
</dbReference>